<keyword evidence="1" id="KW-1133">Transmembrane helix</keyword>
<feature type="non-terminal residue" evidence="2">
    <location>
        <position position="146"/>
    </location>
</feature>
<gene>
    <name evidence="2" type="ORF">S03H2_56580</name>
</gene>
<evidence type="ECO:0000313" key="2">
    <source>
        <dbReference type="EMBL" id="GAH88554.1"/>
    </source>
</evidence>
<dbReference type="AlphaFoldDB" id="X1KEG2"/>
<feature type="transmembrane region" description="Helical" evidence="1">
    <location>
        <begin position="32"/>
        <end position="55"/>
    </location>
</feature>
<proteinExistence type="predicted"/>
<name>X1KEG2_9ZZZZ</name>
<accession>X1KEG2</accession>
<dbReference type="EMBL" id="BARU01036206">
    <property type="protein sequence ID" value="GAH88554.1"/>
    <property type="molecule type" value="Genomic_DNA"/>
</dbReference>
<sequence length="146" mass="16136">MGESQKDALRVDFDKKLKLEFHGTKVRKIMRILGSVSLVFSLLLVVSTATAHTVLIEAESFENHGGWVVDQQFMDQMGSPFLLAHGLGEPVTDARTIVELPAIGKYHVFVRTRDWVAPWKAPGTPGKFQVLIDGRSLETIFGTEGA</sequence>
<comment type="caution">
    <text evidence="2">The sequence shown here is derived from an EMBL/GenBank/DDBJ whole genome shotgun (WGS) entry which is preliminary data.</text>
</comment>
<evidence type="ECO:0000256" key="1">
    <source>
        <dbReference type="SAM" id="Phobius"/>
    </source>
</evidence>
<keyword evidence="1" id="KW-0472">Membrane</keyword>
<reference evidence="2" key="1">
    <citation type="journal article" date="2014" name="Front. Microbiol.">
        <title>High frequency of phylogenetically diverse reductive dehalogenase-homologous genes in deep subseafloor sedimentary metagenomes.</title>
        <authorList>
            <person name="Kawai M."/>
            <person name="Futagami T."/>
            <person name="Toyoda A."/>
            <person name="Takaki Y."/>
            <person name="Nishi S."/>
            <person name="Hori S."/>
            <person name="Arai W."/>
            <person name="Tsubouchi T."/>
            <person name="Morono Y."/>
            <person name="Uchiyama I."/>
            <person name="Ito T."/>
            <person name="Fujiyama A."/>
            <person name="Inagaki F."/>
            <person name="Takami H."/>
        </authorList>
    </citation>
    <scope>NUCLEOTIDE SEQUENCE</scope>
    <source>
        <strain evidence="2">Expedition CK06-06</strain>
    </source>
</reference>
<organism evidence="2">
    <name type="scientific">marine sediment metagenome</name>
    <dbReference type="NCBI Taxonomy" id="412755"/>
    <lineage>
        <taxon>unclassified sequences</taxon>
        <taxon>metagenomes</taxon>
        <taxon>ecological metagenomes</taxon>
    </lineage>
</organism>
<protein>
    <submittedName>
        <fullName evidence="2">Uncharacterized protein</fullName>
    </submittedName>
</protein>
<keyword evidence="1" id="KW-0812">Transmembrane</keyword>